<proteinExistence type="predicted"/>
<sequence length="291" mass="32332">MANEFREPPRPNYDYDVRKLVSAYERALTNIQAQLNSLMLSDFERASILAVQAHIAATLKELNGFTAEWTGEALTKAVTQGSADAIYALGLASTLQEATNIVKFNRMNKELVKAAIADTQADLLAVTQNVERRTRAAVRTATSEMMRAHMAQGVSGTATLRRDLTKRIRKQLGDAADTSIIDASGGRWKLAKYTDMLVRTKMMEAHKESTINEAVGRDVQYGVISRHGAKDACRNWEGKIVKLTPDAPGNYPYIGNLPRNEIFHPRCAHVVSPVRRPDRLPDDLKKLNNVN</sequence>
<dbReference type="OrthoDB" id="3197444at2"/>
<comment type="caution">
    <text evidence="1">The sequence shown here is derived from an EMBL/GenBank/DDBJ whole genome shotgun (WGS) entry which is preliminary data.</text>
</comment>
<dbReference type="RefSeq" id="WP_119110862.1">
    <property type="nucleotide sequence ID" value="NZ_CBCSEO010000001.1"/>
</dbReference>
<name>A0A398BMG0_9BACI</name>
<dbReference type="Pfam" id="PF06152">
    <property type="entry name" value="Phage_min_cap2"/>
    <property type="match status" value="1"/>
</dbReference>
<reference evidence="1 2" key="1">
    <citation type="submission" date="2018-08" db="EMBL/GenBank/DDBJ databases">
        <title>Bacillus jemisoniae sp. nov., Bacillus chryseoplanitiae sp. nov., Bacillus resnikiae sp. nov., and Bacillus frankliniae sp. nov., isolated from Viking spacecraft and associated surfaces.</title>
        <authorList>
            <person name="Seuylemezian A."/>
            <person name="Vaishampayan P."/>
        </authorList>
    </citation>
    <scope>NUCLEOTIDE SEQUENCE [LARGE SCALE GENOMIC DNA]</scope>
    <source>
        <strain evidence="1 2">JJ-247</strain>
    </source>
</reference>
<keyword evidence="2" id="KW-1185">Reference proteome</keyword>
<dbReference type="GO" id="GO:0005198">
    <property type="term" value="F:structural molecule activity"/>
    <property type="evidence" value="ECO:0007669"/>
    <property type="project" value="InterPro"/>
</dbReference>
<dbReference type="EMBL" id="QWVT01000001">
    <property type="protein sequence ID" value="RID88950.1"/>
    <property type="molecule type" value="Genomic_DNA"/>
</dbReference>
<dbReference type="Proteomes" id="UP000265816">
    <property type="component" value="Unassembled WGS sequence"/>
</dbReference>
<accession>A0A398BMG0</accession>
<organism evidence="1 2">
    <name type="scientific">Mesobacillus zeae</name>
    <dbReference type="NCBI Taxonomy" id="1917180"/>
    <lineage>
        <taxon>Bacteria</taxon>
        <taxon>Bacillati</taxon>
        <taxon>Bacillota</taxon>
        <taxon>Bacilli</taxon>
        <taxon>Bacillales</taxon>
        <taxon>Bacillaceae</taxon>
        <taxon>Mesobacillus</taxon>
    </lineage>
</organism>
<evidence type="ECO:0000313" key="1">
    <source>
        <dbReference type="EMBL" id="RID88950.1"/>
    </source>
</evidence>
<dbReference type="InterPro" id="IPR009319">
    <property type="entry name" value="Phage_A118_VSP1"/>
</dbReference>
<protein>
    <submittedName>
        <fullName evidence="1">Minor capsid protein</fullName>
    </submittedName>
</protein>
<dbReference type="AlphaFoldDB" id="A0A398BMG0"/>
<evidence type="ECO:0000313" key="2">
    <source>
        <dbReference type="Proteomes" id="UP000265816"/>
    </source>
</evidence>
<gene>
    <name evidence="1" type="ORF">D1970_00150</name>
</gene>